<evidence type="ECO:0000259" key="12">
    <source>
        <dbReference type="PROSITE" id="PS50112"/>
    </source>
</evidence>
<reference evidence="14" key="1">
    <citation type="submission" date="2023-06" db="EMBL/GenBank/DDBJ databases">
        <title>SYSU T00b26.</title>
        <authorList>
            <person name="Gao L."/>
            <person name="Fang B.-Z."/>
            <person name="Li W.-J."/>
        </authorList>
    </citation>
    <scope>NUCLEOTIDE SEQUENCE</scope>
    <source>
        <strain evidence="14">SYSU T00b26</strain>
    </source>
</reference>
<dbReference type="InterPro" id="IPR001789">
    <property type="entry name" value="Sig_transdc_resp-reg_receiver"/>
</dbReference>
<dbReference type="NCBIfam" id="TIGR00229">
    <property type="entry name" value="sensory_box"/>
    <property type="match status" value="3"/>
</dbReference>
<dbReference type="PROSITE" id="PS50113">
    <property type="entry name" value="PAC"/>
    <property type="match status" value="1"/>
</dbReference>
<gene>
    <name evidence="14" type="ORF">QQX04_08365</name>
</gene>
<keyword evidence="4 7" id="KW-0597">Phosphoprotein</keyword>
<dbReference type="InterPro" id="IPR000700">
    <property type="entry name" value="PAS-assoc_C"/>
</dbReference>
<evidence type="ECO:0000256" key="6">
    <source>
        <dbReference type="ARBA" id="ARBA00023012"/>
    </source>
</evidence>
<evidence type="ECO:0000259" key="10">
    <source>
        <dbReference type="PROSITE" id="PS50109"/>
    </source>
</evidence>
<protein>
    <recommendedName>
        <fullName evidence="3">histidine kinase</fullName>
        <ecNumber evidence="3">2.7.13.3</ecNumber>
    </recommendedName>
</protein>
<dbReference type="Pfam" id="PF08448">
    <property type="entry name" value="PAS_4"/>
    <property type="match status" value="1"/>
</dbReference>
<dbReference type="InterPro" id="IPR005467">
    <property type="entry name" value="His_kinase_dom"/>
</dbReference>
<evidence type="ECO:0000256" key="1">
    <source>
        <dbReference type="ARBA" id="ARBA00000085"/>
    </source>
</evidence>
<evidence type="ECO:0000256" key="8">
    <source>
        <dbReference type="SAM" id="MobiDB-lite"/>
    </source>
</evidence>
<dbReference type="SMART" id="SM00448">
    <property type="entry name" value="REC"/>
    <property type="match status" value="1"/>
</dbReference>
<feature type="domain" description="PAS" evidence="12">
    <location>
        <begin position="412"/>
        <end position="482"/>
    </location>
</feature>
<feature type="region of interest" description="Disordered" evidence="8">
    <location>
        <begin position="1"/>
        <end position="27"/>
    </location>
</feature>
<feature type="transmembrane region" description="Helical" evidence="9">
    <location>
        <begin position="43"/>
        <end position="63"/>
    </location>
</feature>
<dbReference type="Gene3D" id="1.10.287.130">
    <property type="match status" value="1"/>
</dbReference>
<dbReference type="PROSITE" id="PS50112">
    <property type="entry name" value="PAS"/>
    <property type="match status" value="2"/>
</dbReference>
<accession>A0ABT8G1J1</accession>
<dbReference type="PROSITE" id="PS50109">
    <property type="entry name" value="HIS_KIN"/>
    <property type="match status" value="1"/>
</dbReference>
<dbReference type="Gene3D" id="3.30.565.10">
    <property type="entry name" value="Histidine kinase-like ATPase, C-terminal domain"/>
    <property type="match status" value="1"/>
</dbReference>
<dbReference type="SUPFAM" id="SSF55785">
    <property type="entry name" value="PYP-like sensor domain (PAS domain)"/>
    <property type="match status" value="3"/>
</dbReference>
<dbReference type="Pfam" id="PF00512">
    <property type="entry name" value="HisKA"/>
    <property type="match status" value="1"/>
</dbReference>
<name>A0ABT8G1J1_9MICO</name>
<keyword evidence="9" id="KW-0472">Membrane</keyword>
<dbReference type="SUPFAM" id="SSF55874">
    <property type="entry name" value="ATPase domain of HSP90 chaperone/DNA topoisomerase II/histidine kinase"/>
    <property type="match status" value="1"/>
</dbReference>
<dbReference type="InterPro" id="IPR000014">
    <property type="entry name" value="PAS"/>
</dbReference>
<evidence type="ECO:0000256" key="2">
    <source>
        <dbReference type="ARBA" id="ARBA00004236"/>
    </source>
</evidence>
<dbReference type="CDD" id="cd00130">
    <property type="entry name" value="PAS"/>
    <property type="match status" value="2"/>
</dbReference>
<keyword evidence="5" id="KW-0418">Kinase</keyword>
<evidence type="ECO:0000256" key="5">
    <source>
        <dbReference type="ARBA" id="ARBA00022777"/>
    </source>
</evidence>
<proteinExistence type="predicted"/>
<dbReference type="EC" id="2.7.13.3" evidence="3"/>
<dbReference type="PANTHER" id="PTHR43065:SF42">
    <property type="entry name" value="TWO-COMPONENT SENSOR PPRA"/>
    <property type="match status" value="1"/>
</dbReference>
<dbReference type="Pfam" id="PF08447">
    <property type="entry name" value="PAS_3"/>
    <property type="match status" value="1"/>
</dbReference>
<evidence type="ECO:0000259" key="13">
    <source>
        <dbReference type="PROSITE" id="PS50113"/>
    </source>
</evidence>
<comment type="catalytic activity">
    <reaction evidence="1">
        <text>ATP + protein L-histidine = ADP + protein N-phospho-L-histidine.</text>
        <dbReference type="EC" id="2.7.13.3"/>
    </reaction>
</comment>
<dbReference type="PROSITE" id="PS50110">
    <property type="entry name" value="RESPONSE_REGULATORY"/>
    <property type="match status" value="1"/>
</dbReference>
<evidence type="ECO:0000256" key="7">
    <source>
        <dbReference type="PROSITE-ProRule" id="PRU00169"/>
    </source>
</evidence>
<dbReference type="InterPro" id="IPR036097">
    <property type="entry name" value="HisK_dim/P_sf"/>
</dbReference>
<feature type="domain" description="PAC" evidence="13">
    <location>
        <begin position="359"/>
        <end position="411"/>
    </location>
</feature>
<dbReference type="Gene3D" id="3.30.450.20">
    <property type="entry name" value="PAS domain"/>
    <property type="match status" value="3"/>
</dbReference>
<dbReference type="InterPro" id="IPR013656">
    <property type="entry name" value="PAS_4"/>
</dbReference>
<dbReference type="SMART" id="SM00388">
    <property type="entry name" value="HisKA"/>
    <property type="match status" value="1"/>
</dbReference>
<feature type="modified residue" description="4-aspartylphosphate" evidence="7">
    <location>
        <position position="835"/>
    </location>
</feature>
<dbReference type="InterPro" id="IPR004358">
    <property type="entry name" value="Sig_transdc_His_kin-like_C"/>
</dbReference>
<feature type="transmembrane region" description="Helical" evidence="9">
    <location>
        <begin position="114"/>
        <end position="136"/>
    </location>
</feature>
<feature type="domain" description="Histidine kinase" evidence="10">
    <location>
        <begin position="541"/>
        <end position="764"/>
    </location>
</feature>
<dbReference type="InterPro" id="IPR013655">
    <property type="entry name" value="PAS_fold_3"/>
</dbReference>
<feature type="transmembrane region" description="Helical" evidence="9">
    <location>
        <begin position="83"/>
        <end position="102"/>
    </location>
</feature>
<feature type="compositionally biased region" description="Low complexity" evidence="8">
    <location>
        <begin position="16"/>
        <end position="27"/>
    </location>
</feature>
<evidence type="ECO:0000256" key="4">
    <source>
        <dbReference type="ARBA" id="ARBA00022553"/>
    </source>
</evidence>
<dbReference type="SMART" id="SM00091">
    <property type="entry name" value="PAS"/>
    <property type="match status" value="3"/>
</dbReference>
<keyword evidence="9" id="KW-0812">Transmembrane</keyword>
<evidence type="ECO:0000256" key="9">
    <source>
        <dbReference type="SAM" id="Phobius"/>
    </source>
</evidence>
<dbReference type="RefSeq" id="WP_301128102.1">
    <property type="nucleotide sequence ID" value="NZ_JAUHPV010000004.1"/>
</dbReference>
<dbReference type="PRINTS" id="PR00344">
    <property type="entry name" value="BCTRLSENSOR"/>
</dbReference>
<keyword evidence="15" id="KW-1185">Reference proteome</keyword>
<dbReference type="SUPFAM" id="SSF52172">
    <property type="entry name" value="CheY-like"/>
    <property type="match status" value="1"/>
</dbReference>
<dbReference type="InterPro" id="IPR011006">
    <property type="entry name" value="CheY-like_superfamily"/>
</dbReference>
<organism evidence="14 15">
    <name type="scientific">Demequina zhanjiangensis</name>
    <dbReference type="NCBI Taxonomy" id="3051659"/>
    <lineage>
        <taxon>Bacteria</taxon>
        <taxon>Bacillati</taxon>
        <taxon>Actinomycetota</taxon>
        <taxon>Actinomycetes</taxon>
        <taxon>Micrococcales</taxon>
        <taxon>Demequinaceae</taxon>
        <taxon>Demequina</taxon>
    </lineage>
</organism>
<evidence type="ECO:0000313" key="15">
    <source>
        <dbReference type="Proteomes" id="UP001172738"/>
    </source>
</evidence>
<dbReference type="InterPro" id="IPR003594">
    <property type="entry name" value="HATPase_dom"/>
</dbReference>
<dbReference type="Proteomes" id="UP001172738">
    <property type="component" value="Unassembled WGS sequence"/>
</dbReference>
<dbReference type="Pfam" id="PF02518">
    <property type="entry name" value="HATPase_c"/>
    <property type="match status" value="1"/>
</dbReference>
<dbReference type="SUPFAM" id="SSF47384">
    <property type="entry name" value="Homodimeric domain of signal transducing histidine kinase"/>
    <property type="match status" value="1"/>
</dbReference>
<comment type="subcellular location">
    <subcellularLocation>
        <location evidence="2">Cell membrane</location>
    </subcellularLocation>
</comment>
<dbReference type="Pfam" id="PF00072">
    <property type="entry name" value="Response_reg"/>
    <property type="match status" value="1"/>
</dbReference>
<sequence length="907" mass="97831">MAHSAEGKNADVGLDTASQPTPRPSAAASTAGRVRFTYIGSRVLIAAALLTILVVDSLLSRGYDISALYAVVVLGAAFTRSRITVLGTAIAGVAIALGLMLFKAIGEPPDTGPIVFAHSTAIILIVVSAGAGLLALNRTVQAHKLSDALRQAEQARERDTRMLEAASQVAPIGTWYFDPEDQTLTWRRGAAEIVEYEADVPYGMDVALGIIAPEDRTRMLGTVMHAIQTETPFREEFTFTSGSGAIKRIVIMGDPVTSEENGRRLIHGSVQDITRWAAAEEEAQTAARRFRAMAAAVPFAVWSSGADGEIDYANEALETFTGAPPEQAMDGGWIDLIHPDDRESVLAAWQESIETGRPYDVEHRLRAADGHFEYFHISAQPEYDIEGNITRWWGASINVDATRKLRERAEALAAERATILESTTDSIYAVDHDWRLVYANSAARSLVGKLSQDLVGELLWDVFPFEPDDEAREGLTLAMATGNPQSFTYFSKGFGRWFAVMATPTPRGLSVFNRDVSETKRLTEQLVQAQRLDSLGRLTGGIAHDFNNVLTVVLGGAEAVAHDPSVGREAREMAELVVESAKRGADLTSRMLAFSRRQALEPQAVDLELRLGDLEPMLHRALGETIELHVAPDPGLPAVMVDPVQLENALLNLVINARDAMPDGGRLSIGAEETELDAAYARAHTDVHPGRYVAITVSDTGTGVDPDIVERLFEPFFTTKASGKGSGLGLAMVWGFAKQTGGHVSVYSEPGVGSTFRLYLPLSSVDAEARRPGELPPLRPIQPGVILLAEDDDLVRTFATERLRSLGHTVHAAPSGPEALALLETLGPIDLLFTDVVMPGGMSGRDLADAVLERRPGTPVLFTSGYTEDVVLHNGGADPEVTLLSKPYTAEQLTEQITEALDRAEVG</sequence>
<dbReference type="EMBL" id="JAUHPV010000004">
    <property type="protein sequence ID" value="MDN4473000.1"/>
    <property type="molecule type" value="Genomic_DNA"/>
</dbReference>
<dbReference type="SMART" id="SM00387">
    <property type="entry name" value="HATPase_c"/>
    <property type="match status" value="1"/>
</dbReference>
<dbReference type="Gene3D" id="3.40.50.2300">
    <property type="match status" value="1"/>
</dbReference>
<evidence type="ECO:0000313" key="14">
    <source>
        <dbReference type="EMBL" id="MDN4473000.1"/>
    </source>
</evidence>
<dbReference type="InterPro" id="IPR036890">
    <property type="entry name" value="HATPase_C_sf"/>
</dbReference>
<evidence type="ECO:0000256" key="3">
    <source>
        <dbReference type="ARBA" id="ARBA00012438"/>
    </source>
</evidence>
<dbReference type="InterPro" id="IPR035965">
    <property type="entry name" value="PAS-like_dom_sf"/>
</dbReference>
<comment type="caution">
    <text evidence="14">The sequence shown here is derived from an EMBL/GenBank/DDBJ whole genome shotgun (WGS) entry which is preliminary data.</text>
</comment>
<feature type="domain" description="PAS" evidence="12">
    <location>
        <begin position="286"/>
        <end position="356"/>
    </location>
</feature>
<keyword evidence="5" id="KW-0808">Transferase</keyword>
<keyword evidence="6" id="KW-0902">Two-component regulatory system</keyword>
<dbReference type="PANTHER" id="PTHR43065">
    <property type="entry name" value="SENSOR HISTIDINE KINASE"/>
    <property type="match status" value="1"/>
</dbReference>
<evidence type="ECO:0000259" key="11">
    <source>
        <dbReference type="PROSITE" id="PS50110"/>
    </source>
</evidence>
<dbReference type="InterPro" id="IPR003661">
    <property type="entry name" value="HisK_dim/P_dom"/>
</dbReference>
<keyword evidence="9" id="KW-1133">Transmembrane helix</keyword>
<dbReference type="CDD" id="cd00082">
    <property type="entry name" value="HisKA"/>
    <property type="match status" value="1"/>
</dbReference>
<feature type="domain" description="Response regulatory" evidence="11">
    <location>
        <begin position="785"/>
        <end position="901"/>
    </location>
</feature>